<dbReference type="AlphaFoldDB" id="A0A2A4JHZ5"/>
<dbReference type="PROSITE" id="PS50071">
    <property type="entry name" value="HOMEOBOX_2"/>
    <property type="match status" value="2"/>
</dbReference>
<evidence type="ECO:0000256" key="5">
    <source>
        <dbReference type="PROSITE-ProRule" id="PRU00108"/>
    </source>
</evidence>
<feature type="domain" description="Homeobox" evidence="8">
    <location>
        <begin position="184"/>
        <end position="231"/>
    </location>
</feature>
<protein>
    <recommendedName>
        <fullName evidence="8">Homeobox domain-containing protein</fullName>
    </recommendedName>
</protein>
<dbReference type="InterPro" id="IPR001356">
    <property type="entry name" value="HD"/>
</dbReference>
<feature type="region of interest" description="Disordered" evidence="7">
    <location>
        <begin position="148"/>
        <end position="173"/>
    </location>
</feature>
<feature type="region of interest" description="Disordered" evidence="7">
    <location>
        <begin position="31"/>
        <end position="75"/>
    </location>
</feature>
<dbReference type="SMART" id="SM00389">
    <property type="entry name" value="HOX"/>
    <property type="match status" value="2"/>
</dbReference>
<evidence type="ECO:0000256" key="3">
    <source>
        <dbReference type="ARBA" id="ARBA00023155"/>
    </source>
</evidence>
<proteinExistence type="predicted"/>
<feature type="compositionally biased region" description="Basic and acidic residues" evidence="7">
    <location>
        <begin position="31"/>
        <end position="71"/>
    </location>
</feature>
<dbReference type="PANTHER" id="PTHR24329:SF570">
    <property type="entry name" value="HOMEOBRAIN"/>
    <property type="match status" value="1"/>
</dbReference>
<feature type="DNA-binding region" description="Homeobox" evidence="5">
    <location>
        <begin position="75"/>
        <end position="122"/>
    </location>
</feature>
<reference evidence="9" key="1">
    <citation type="submission" date="2017-09" db="EMBL/GenBank/DDBJ databases">
        <title>Contemporary evolution of a Lepidopteran species, Heliothis virescens, in response to modern agricultural practices.</title>
        <authorList>
            <person name="Fritz M.L."/>
            <person name="Deyonke A.M."/>
            <person name="Papanicolaou A."/>
            <person name="Micinski S."/>
            <person name="Westbrook J."/>
            <person name="Gould F."/>
        </authorList>
    </citation>
    <scope>NUCLEOTIDE SEQUENCE [LARGE SCALE GENOMIC DNA]</scope>
    <source>
        <strain evidence="9">HvINT-</strain>
        <tissue evidence="9">Whole body</tissue>
    </source>
</reference>
<accession>A0A2A4JHZ5</accession>
<comment type="caution">
    <text evidence="9">The sequence shown here is derived from an EMBL/GenBank/DDBJ whole genome shotgun (WGS) entry which is preliminary data.</text>
</comment>
<dbReference type="SUPFAM" id="SSF46689">
    <property type="entry name" value="Homeodomain-like"/>
    <property type="match status" value="2"/>
</dbReference>
<dbReference type="GO" id="GO:0000977">
    <property type="term" value="F:RNA polymerase II transcription regulatory region sequence-specific DNA binding"/>
    <property type="evidence" value="ECO:0007669"/>
    <property type="project" value="TreeGrafter"/>
</dbReference>
<sequence length="360" mass="40978">MSEAGRRGAAYTIDNILGHTDRQPDRIELKSESVVHSDSEHEHELSEHNDLEHGHEHSEHGEHLEALDAGRPRKVRRSRTTFTTYQLHELERAFDKTQYPDVFTREELAMRLDLSEARVQVRHVENNSLFLLLRYRIELKSESVVHSDSEHEHELSEHNDLEHGHEHSEHGEHLEALDAGRPRKLHELERAFDKTQYPDVFTREELAMRLDLSEARVQVWFQNRRAKWRKREKALGRDHAPFMHHDHVVGEWGGGGPPGGEWWALGLGAGLGALGVPAPLWHDAEPAAAFRALLHRYVLALPPPALRPPEPEPSSSSPPSPPSPSPSLARLASAEALRLRAHDALLQDRVVLQHNNKVHT</sequence>
<dbReference type="Gene3D" id="1.10.10.60">
    <property type="entry name" value="Homeodomain-like"/>
    <property type="match status" value="2"/>
</dbReference>
<dbReference type="InterPro" id="IPR009057">
    <property type="entry name" value="Homeodomain-like_sf"/>
</dbReference>
<feature type="region of interest" description="Disordered" evidence="7">
    <location>
        <begin position="305"/>
        <end position="330"/>
    </location>
</feature>
<dbReference type="GO" id="GO:0000981">
    <property type="term" value="F:DNA-binding transcription factor activity, RNA polymerase II-specific"/>
    <property type="evidence" value="ECO:0007669"/>
    <property type="project" value="InterPro"/>
</dbReference>
<dbReference type="EMBL" id="NWSH01001327">
    <property type="protein sequence ID" value="PCG71677.1"/>
    <property type="molecule type" value="Genomic_DNA"/>
</dbReference>
<keyword evidence="4 5" id="KW-0539">Nucleus</keyword>
<dbReference type="CDD" id="cd00086">
    <property type="entry name" value="homeodomain"/>
    <property type="match status" value="2"/>
</dbReference>
<dbReference type="InterPro" id="IPR050649">
    <property type="entry name" value="Paired_Homeobox_TFs"/>
</dbReference>
<comment type="subcellular location">
    <subcellularLocation>
        <location evidence="1 5 6">Nucleus</location>
    </subcellularLocation>
</comment>
<evidence type="ECO:0000256" key="1">
    <source>
        <dbReference type="ARBA" id="ARBA00004123"/>
    </source>
</evidence>
<keyword evidence="2 5" id="KW-0238">DNA-binding</keyword>
<evidence type="ECO:0000256" key="7">
    <source>
        <dbReference type="SAM" id="MobiDB-lite"/>
    </source>
</evidence>
<feature type="domain" description="Homeobox" evidence="8">
    <location>
        <begin position="73"/>
        <end position="121"/>
    </location>
</feature>
<feature type="DNA-binding region" description="Homeobox" evidence="5">
    <location>
        <begin position="186"/>
        <end position="232"/>
    </location>
</feature>
<dbReference type="FunFam" id="1.10.10.60:FF:000679">
    <property type="entry name" value="Homeobox protein aristaless"/>
    <property type="match status" value="1"/>
</dbReference>
<feature type="compositionally biased region" description="Pro residues" evidence="7">
    <location>
        <begin position="305"/>
        <end position="325"/>
    </location>
</feature>
<evidence type="ECO:0000256" key="4">
    <source>
        <dbReference type="ARBA" id="ARBA00023242"/>
    </source>
</evidence>
<evidence type="ECO:0000256" key="2">
    <source>
        <dbReference type="ARBA" id="ARBA00023125"/>
    </source>
</evidence>
<evidence type="ECO:0000313" key="9">
    <source>
        <dbReference type="EMBL" id="PCG71677.1"/>
    </source>
</evidence>
<evidence type="ECO:0000256" key="6">
    <source>
        <dbReference type="RuleBase" id="RU000682"/>
    </source>
</evidence>
<evidence type="ECO:0000259" key="8">
    <source>
        <dbReference type="PROSITE" id="PS50071"/>
    </source>
</evidence>
<gene>
    <name evidence="9" type="ORF">B5V51_1609</name>
</gene>
<dbReference type="GO" id="GO:0005634">
    <property type="term" value="C:nucleus"/>
    <property type="evidence" value="ECO:0007669"/>
    <property type="project" value="UniProtKB-SubCell"/>
</dbReference>
<dbReference type="PROSITE" id="PS00027">
    <property type="entry name" value="HOMEOBOX_1"/>
    <property type="match status" value="1"/>
</dbReference>
<name>A0A2A4JHZ5_HELVI</name>
<organism evidence="9">
    <name type="scientific">Heliothis virescens</name>
    <name type="common">Tobacco budworm moth</name>
    <dbReference type="NCBI Taxonomy" id="7102"/>
    <lineage>
        <taxon>Eukaryota</taxon>
        <taxon>Metazoa</taxon>
        <taxon>Ecdysozoa</taxon>
        <taxon>Arthropoda</taxon>
        <taxon>Hexapoda</taxon>
        <taxon>Insecta</taxon>
        <taxon>Pterygota</taxon>
        <taxon>Neoptera</taxon>
        <taxon>Endopterygota</taxon>
        <taxon>Lepidoptera</taxon>
        <taxon>Glossata</taxon>
        <taxon>Ditrysia</taxon>
        <taxon>Noctuoidea</taxon>
        <taxon>Noctuidae</taxon>
        <taxon>Heliothinae</taxon>
        <taxon>Heliothis</taxon>
    </lineage>
</organism>
<dbReference type="Pfam" id="PF00046">
    <property type="entry name" value="Homeodomain"/>
    <property type="match status" value="2"/>
</dbReference>
<dbReference type="InterPro" id="IPR017970">
    <property type="entry name" value="Homeobox_CS"/>
</dbReference>
<dbReference type="STRING" id="7102.A0A2A4JHZ5"/>
<keyword evidence="3 5" id="KW-0371">Homeobox</keyword>
<dbReference type="PANTHER" id="PTHR24329">
    <property type="entry name" value="HOMEOBOX PROTEIN ARISTALESS"/>
    <property type="match status" value="1"/>
</dbReference>